<proteinExistence type="predicted"/>
<evidence type="ECO:0000313" key="3">
    <source>
        <dbReference type="Proteomes" id="UP000298860"/>
    </source>
</evidence>
<organism evidence="2 3">
    <name type="scientific">Gandjariella thermophila</name>
    <dbReference type="NCBI Taxonomy" id="1931992"/>
    <lineage>
        <taxon>Bacteria</taxon>
        <taxon>Bacillati</taxon>
        <taxon>Actinomycetota</taxon>
        <taxon>Actinomycetes</taxon>
        <taxon>Pseudonocardiales</taxon>
        <taxon>Pseudonocardiaceae</taxon>
        <taxon>Gandjariella</taxon>
    </lineage>
</organism>
<dbReference type="InterPro" id="IPR016181">
    <property type="entry name" value="Acyl_CoA_acyltransferase"/>
</dbReference>
<dbReference type="EMBL" id="BJFL01000009">
    <property type="protein sequence ID" value="GDY30809.1"/>
    <property type="molecule type" value="Genomic_DNA"/>
</dbReference>
<sequence length="159" mass="17206">MVDVRRCGPQDASELIRLREIMLASIHGAGSPSGGWQPGAEATLRHRLAATDGSWAAFAVDQPAGTGLAACALGVIEQRLGSPANPSGRLGYVFNVVTDPAHRGRGYARACMRALLDWYRERDVRCVDLRATKQAEAIYEEFGFLRTADPAMRLLLPSP</sequence>
<dbReference type="Pfam" id="PF00583">
    <property type="entry name" value="Acetyltransf_1"/>
    <property type="match status" value="1"/>
</dbReference>
<feature type="domain" description="N-acetyltransferase" evidence="1">
    <location>
        <begin position="2"/>
        <end position="157"/>
    </location>
</feature>
<dbReference type="GO" id="GO:0016747">
    <property type="term" value="F:acyltransferase activity, transferring groups other than amino-acyl groups"/>
    <property type="evidence" value="ECO:0007669"/>
    <property type="project" value="InterPro"/>
</dbReference>
<dbReference type="AlphaFoldDB" id="A0A4D4J8S3"/>
<dbReference type="RefSeq" id="WP_225978330.1">
    <property type="nucleotide sequence ID" value="NZ_BJFL01000009.1"/>
</dbReference>
<comment type="caution">
    <text evidence="2">The sequence shown here is derived from an EMBL/GenBank/DDBJ whole genome shotgun (WGS) entry which is preliminary data.</text>
</comment>
<reference evidence="3" key="1">
    <citation type="submission" date="2019-04" db="EMBL/GenBank/DDBJ databases">
        <title>Draft genome sequence of Pseudonocardiaceae bacterium SL3-2-4.</title>
        <authorList>
            <person name="Ningsih F."/>
            <person name="Yokota A."/>
            <person name="Sakai Y."/>
            <person name="Nanatani K."/>
            <person name="Yabe S."/>
            <person name="Oetari A."/>
            <person name="Sjamsuridzal W."/>
        </authorList>
    </citation>
    <scope>NUCLEOTIDE SEQUENCE [LARGE SCALE GENOMIC DNA]</scope>
    <source>
        <strain evidence="3">SL3-2-4</strain>
    </source>
</reference>
<evidence type="ECO:0000259" key="1">
    <source>
        <dbReference type="PROSITE" id="PS51186"/>
    </source>
</evidence>
<protein>
    <submittedName>
        <fullName evidence="2">N-acetyltransferase</fullName>
    </submittedName>
</protein>
<name>A0A4D4J8S3_9PSEU</name>
<gene>
    <name evidence="2" type="ORF">GTS_24420</name>
</gene>
<dbReference type="SUPFAM" id="SSF55729">
    <property type="entry name" value="Acyl-CoA N-acyltransferases (Nat)"/>
    <property type="match status" value="1"/>
</dbReference>
<dbReference type="CDD" id="cd04301">
    <property type="entry name" value="NAT_SF"/>
    <property type="match status" value="1"/>
</dbReference>
<evidence type="ECO:0000313" key="2">
    <source>
        <dbReference type="EMBL" id="GDY30809.1"/>
    </source>
</evidence>
<dbReference type="Gene3D" id="3.40.630.30">
    <property type="match status" value="1"/>
</dbReference>
<dbReference type="InterPro" id="IPR000182">
    <property type="entry name" value="GNAT_dom"/>
</dbReference>
<keyword evidence="3" id="KW-1185">Reference proteome</keyword>
<keyword evidence="2" id="KW-0808">Transferase</keyword>
<dbReference type="Proteomes" id="UP000298860">
    <property type="component" value="Unassembled WGS sequence"/>
</dbReference>
<dbReference type="PROSITE" id="PS51186">
    <property type="entry name" value="GNAT"/>
    <property type="match status" value="1"/>
</dbReference>
<accession>A0A4D4J8S3</accession>